<feature type="transmembrane region" description="Helical" evidence="6">
    <location>
        <begin position="284"/>
        <end position="305"/>
    </location>
</feature>
<dbReference type="InterPro" id="IPR002528">
    <property type="entry name" value="MATE_fam"/>
</dbReference>
<evidence type="ECO:0000313" key="8">
    <source>
        <dbReference type="Proteomes" id="UP000240228"/>
    </source>
</evidence>
<dbReference type="AlphaFoldDB" id="A0A2T3G7K4"/>
<reference evidence="7 8" key="2">
    <citation type="submission" date="2018-03" db="EMBL/GenBank/DDBJ databases">
        <title>The comparative genomics of Bifidobacterium callitrichos reflects dietary carbohydrate utilization within the common marmoset gut.</title>
        <authorList>
            <person name="Rani A."/>
        </authorList>
    </citation>
    <scope>NUCLEOTIDE SEQUENCE [LARGE SCALE GENOMIC DNA]</scope>
    <source>
        <strain evidence="7 8">UMA51805</strain>
    </source>
</reference>
<feature type="transmembrane region" description="Helical" evidence="6">
    <location>
        <begin position="232"/>
        <end position="255"/>
    </location>
</feature>
<feature type="transmembrane region" description="Helical" evidence="6">
    <location>
        <begin position="411"/>
        <end position="432"/>
    </location>
</feature>
<evidence type="ECO:0000256" key="1">
    <source>
        <dbReference type="ARBA" id="ARBA00004651"/>
    </source>
</evidence>
<keyword evidence="3 6" id="KW-0812">Transmembrane</keyword>
<protein>
    <submittedName>
        <fullName evidence="7">Uncharacterized protein</fullName>
    </submittedName>
</protein>
<feature type="transmembrane region" description="Helical" evidence="6">
    <location>
        <begin position="130"/>
        <end position="150"/>
    </location>
</feature>
<feature type="transmembrane region" description="Helical" evidence="6">
    <location>
        <begin position="23"/>
        <end position="44"/>
    </location>
</feature>
<feature type="transmembrane region" description="Helical" evidence="6">
    <location>
        <begin position="188"/>
        <end position="211"/>
    </location>
</feature>
<keyword evidence="5 6" id="KW-0472">Membrane</keyword>
<organism evidence="7 8">
    <name type="scientific">Bifidobacterium callitrichos</name>
    <dbReference type="NCBI Taxonomy" id="762209"/>
    <lineage>
        <taxon>Bacteria</taxon>
        <taxon>Bacillati</taxon>
        <taxon>Actinomycetota</taxon>
        <taxon>Actinomycetes</taxon>
        <taxon>Bifidobacteriales</taxon>
        <taxon>Bifidobacteriaceae</taxon>
        <taxon>Bifidobacterium</taxon>
    </lineage>
</organism>
<reference evidence="8" key="1">
    <citation type="submission" date="2017-09" db="EMBL/GenBank/DDBJ databases">
        <authorList>
            <person name="Sela D.A."/>
            <person name="Albert K."/>
        </authorList>
    </citation>
    <scope>NUCLEOTIDE SEQUENCE [LARGE SCALE GENOMIC DNA]</scope>
    <source>
        <strain evidence="8">UMA51805</strain>
    </source>
</reference>
<comment type="subcellular location">
    <subcellularLocation>
        <location evidence="1">Cell membrane</location>
        <topology evidence="1">Multi-pass membrane protein</topology>
    </subcellularLocation>
</comment>
<feature type="transmembrane region" description="Helical" evidence="6">
    <location>
        <begin position="388"/>
        <end position="405"/>
    </location>
</feature>
<feature type="transmembrane region" description="Helical" evidence="6">
    <location>
        <begin position="92"/>
        <end position="118"/>
    </location>
</feature>
<evidence type="ECO:0000256" key="6">
    <source>
        <dbReference type="SAM" id="Phobius"/>
    </source>
</evidence>
<comment type="caution">
    <text evidence="7">The sequence shown here is derived from an EMBL/GenBank/DDBJ whole genome shotgun (WGS) entry which is preliminary data.</text>
</comment>
<evidence type="ECO:0000313" key="7">
    <source>
        <dbReference type="EMBL" id="PST45433.1"/>
    </source>
</evidence>
<dbReference type="GO" id="GO:0005886">
    <property type="term" value="C:plasma membrane"/>
    <property type="evidence" value="ECO:0007669"/>
    <property type="project" value="UniProtKB-SubCell"/>
</dbReference>
<feature type="transmembrane region" description="Helical" evidence="6">
    <location>
        <begin position="444"/>
        <end position="465"/>
    </location>
</feature>
<keyword evidence="2" id="KW-1003">Cell membrane</keyword>
<feature type="transmembrane region" description="Helical" evidence="6">
    <location>
        <begin position="50"/>
        <end position="71"/>
    </location>
</feature>
<keyword evidence="4 6" id="KW-1133">Transmembrane helix</keyword>
<feature type="transmembrane region" description="Helical" evidence="6">
    <location>
        <begin position="162"/>
        <end position="182"/>
    </location>
</feature>
<dbReference type="Proteomes" id="UP000240228">
    <property type="component" value="Unassembled WGS sequence"/>
</dbReference>
<dbReference type="EMBL" id="NWTX01000038">
    <property type="protein sequence ID" value="PST45433.1"/>
    <property type="molecule type" value="Genomic_DNA"/>
</dbReference>
<gene>
    <name evidence="7" type="ORF">CPA40_11060</name>
</gene>
<feature type="transmembrane region" description="Helical" evidence="6">
    <location>
        <begin position="355"/>
        <end position="376"/>
    </location>
</feature>
<dbReference type="Pfam" id="PF13440">
    <property type="entry name" value="Polysacc_synt_3"/>
    <property type="match status" value="1"/>
</dbReference>
<evidence type="ECO:0000256" key="2">
    <source>
        <dbReference type="ARBA" id="ARBA00022475"/>
    </source>
</evidence>
<proteinExistence type="predicted"/>
<dbReference type="InterPro" id="IPR050833">
    <property type="entry name" value="Poly_Biosynth_Transport"/>
</dbReference>
<dbReference type="GO" id="GO:0015297">
    <property type="term" value="F:antiporter activity"/>
    <property type="evidence" value="ECO:0007669"/>
    <property type="project" value="InterPro"/>
</dbReference>
<evidence type="ECO:0000256" key="5">
    <source>
        <dbReference type="ARBA" id="ARBA00023136"/>
    </source>
</evidence>
<sequence length="514" mass="55823">MVAYRIRDTPPSLVFGGHMRRGLLLNLISNIVFFVSGYALHFFLGNTMPPAAYGVVGTIITVLDFEYMFVSNGARQSVASEISRRRYAFRDVVGKTLAFQMIVVAFFFCVNFLGAPLFGIVLNDASLDRYFRIAAFLVVVNGLQTVLLGVNDGLQRFGTSALLSTFYPIAKLGVIPLIIFVFRNDPVIGVEIGFLLAVVLTILLGCALLFARRGELRELQALDGDRRTPERIPFRYVATHTLSFSFFFIMVSLVLSVDTLIVKAVVEPASMAGYYTGAMNFGKIAYYLLQAFSTIILPVVAKLVGEGRRSEAVSRTADLLLVAFVFILPICAVVSASSSDLLAAFYGPSFDVASTALSCLAFSNFFMGITVILNMVLNSFGSSRFSDVLSIVSLVVVIPVFIIAARTFGITGIAVASVTCTGLAMLVTFLRVRQKVGRVMLRRTWIVLGANVVLWLVVRLGFSYFGGALGTGATGKGFELLALAAAYAFIYVAYLVVLFVTKVVTVSQLKALGR</sequence>
<dbReference type="Pfam" id="PF01554">
    <property type="entry name" value="MatE"/>
    <property type="match status" value="1"/>
</dbReference>
<evidence type="ECO:0000256" key="4">
    <source>
        <dbReference type="ARBA" id="ARBA00022989"/>
    </source>
</evidence>
<feature type="transmembrane region" description="Helical" evidence="6">
    <location>
        <begin position="317"/>
        <end position="335"/>
    </location>
</feature>
<dbReference type="PANTHER" id="PTHR30250">
    <property type="entry name" value="PST FAMILY PREDICTED COLANIC ACID TRANSPORTER"/>
    <property type="match status" value="1"/>
</dbReference>
<dbReference type="GO" id="GO:0042910">
    <property type="term" value="F:xenobiotic transmembrane transporter activity"/>
    <property type="evidence" value="ECO:0007669"/>
    <property type="project" value="InterPro"/>
</dbReference>
<keyword evidence="8" id="KW-1185">Reference proteome</keyword>
<feature type="transmembrane region" description="Helical" evidence="6">
    <location>
        <begin position="477"/>
        <end position="500"/>
    </location>
</feature>
<name>A0A2T3G7K4_9BIFI</name>
<dbReference type="PANTHER" id="PTHR30250:SF11">
    <property type="entry name" value="O-ANTIGEN TRANSPORTER-RELATED"/>
    <property type="match status" value="1"/>
</dbReference>
<evidence type="ECO:0000256" key="3">
    <source>
        <dbReference type="ARBA" id="ARBA00022692"/>
    </source>
</evidence>
<accession>A0A2T3G7K4</accession>